<dbReference type="AlphaFoldDB" id="A0A225VXP1"/>
<protein>
    <submittedName>
        <fullName evidence="1">Uncharacterized protein</fullName>
    </submittedName>
</protein>
<evidence type="ECO:0000313" key="2">
    <source>
        <dbReference type="Proteomes" id="UP000198211"/>
    </source>
</evidence>
<sequence length="70" mass="8422">CRSVLLSIQWQVWQQEQTTVKPIGISKLTNKLWWIQGRRSRVVVAEKEEERQWREVLQIEKDTNGISWKS</sequence>
<evidence type="ECO:0000313" key="1">
    <source>
        <dbReference type="EMBL" id="OWZ09658.1"/>
    </source>
</evidence>
<organism evidence="1 2">
    <name type="scientific">Phytophthora megakarya</name>
    <dbReference type="NCBI Taxonomy" id="4795"/>
    <lineage>
        <taxon>Eukaryota</taxon>
        <taxon>Sar</taxon>
        <taxon>Stramenopiles</taxon>
        <taxon>Oomycota</taxon>
        <taxon>Peronosporomycetes</taxon>
        <taxon>Peronosporales</taxon>
        <taxon>Peronosporaceae</taxon>
        <taxon>Phytophthora</taxon>
    </lineage>
</organism>
<name>A0A225VXP1_9STRA</name>
<reference evidence="2" key="1">
    <citation type="submission" date="2017-03" db="EMBL/GenBank/DDBJ databases">
        <title>Phytopthora megakarya and P. palmivora, two closely related causual agents of cacao black pod achieved similar genome size and gene model numbers by different mechanisms.</title>
        <authorList>
            <person name="Ali S."/>
            <person name="Shao J."/>
            <person name="Larry D.J."/>
            <person name="Kronmiller B."/>
            <person name="Shen D."/>
            <person name="Strem M.D."/>
            <person name="Melnick R.L."/>
            <person name="Guiltinan M.J."/>
            <person name="Tyler B.M."/>
            <person name="Meinhardt L.W."/>
            <person name="Bailey B.A."/>
        </authorList>
    </citation>
    <scope>NUCLEOTIDE SEQUENCE [LARGE SCALE GENOMIC DNA]</scope>
    <source>
        <strain evidence="2">zdho120</strain>
    </source>
</reference>
<comment type="caution">
    <text evidence="1">The sequence shown here is derived from an EMBL/GenBank/DDBJ whole genome shotgun (WGS) entry which is preliminary data.</text>
</comment>
<keyword evidence="2" id="KW-1185">Reference proteome</keyword>
<dbReference type="EMBL" id="NBNE01002703">
    <property type="protein sequence ID" value="OWZ09658.1"/>
    <property type="molecule type" value="Genomic_DNA"/>
</dbReference>
<dbReference type="Proteomes" id="UP000198211">
    <property type="component" value="Unassembled WGS sequence"/>
</dbReference>
<gene>
    <name evidence="1" type="ORF">PHMEG_00017600</name>
</gene>
<accession>A0A225VXP1</accession>
<feature type="non-terminal residue" evidence="1">
    <location>
        <position position="1"/>
    </location>
</feature>
<proteinExistence type="predicted"/>